<comment type="caution">
    <text evidence="2">The sequence shown here is derived from an EMBL/GenBank/DDBJ whole genome shotgun (WGS) entry which is preliminary data.</text>
</comment>
<evidence type="ECO:0000256" key="1">
    <source>
        <dbReference type="SAM" id="MobiDB-lite"/>
    </source>
</evidence>
<gene>
    <name evidence="2" type="ORF">CSHISOI_10498</name>
</gene>
<protein>
    <submittedName>
        <fullName evidence="2">Uncharacterized protein</fullName>
    </submittedName>
</protein>
<organism evidence="2 3">
    <name type="scientific">Colletotrichum shisoi</name>
    <dbReference type="NCBI Taxonomy" id="2078593"/>
    <lineage>
        <taxon>Eukaryota</taxon>
        <taxon>Fungi</taxon>
        <taxon>Dikarya</taxon>
        <taxon>Ascomycota</taxon>
        <taxon>Pezizomycotina</taxon>
        <taxon>Sordariomycetes</taxon>
        <taxon>Hypocreomycetidae</taxon>
        <taxon>Glomerellales</taxon>
        <taxon>Glomerellaceae</taxon>
        <taxon>Colletotrichum</taxon>
        <taxon>Colletotrichum destructivum species complex</taxon>
    </lineage>
</organism>
<proteinExistence type="predicted"/>
<keyword evidence="3" id="KW-1185">Reference proteome</keyword>
<dbReference type="AlphaFoldDB" id="A0A5Q4BEC7"/>
<feature type="region of interest" description="Disordered" evidence="1">
    <location>
        <begin position="1"/>
        <end position="29"/>
    </location>
</feature>
<accession>A0A5Q4BEC7</accession>
<evidence type="ECO:0000313" key="2">
    <source>
        <dbReference type="EMBL" id="TQN64919.1"/>
    </source>
</evidence>
<reference evidence="2 3" key="1">
    <citation type="journal article" date="2019" name="Sci. Rep.">
        <title>Colletotrichum shisoi sp. nov., an anthracnose pathogen of Perilla frutescens in Japan: molecular phylogenetic, morphological and genomic evidence.</title>
        <authorList>
            <person name="Gan P."/>
            <person name="Tsushima A."/>
            <person name="Hiroyama R."/>
            <person name="Narusaka M."/>
            <person name="Takano Y."/>
            <person name="Narusaka Y."/>
            <person name="Kawaradani M."/>
            <person name="Damm U."/>
            <person name="Shirasu K."/>
        </authorList>
    </citation>
    <scope>NUCLEOTIDE SEQUENCE [LARGE SCALE GENOMIC DNA]</scope>
    <source>
        <strain evidence="2 3">PG-2018a</strain>
    </source>
</reference>
<sequence length="29" mass="3261">MGEMYVTVNDEHLKPSSTNARLARPLSRS</sequence>
<name>A0A5Q4BEC7_9PEZI</name>
<evidence type="ECO:0000313" key="3">
    <source>
        <dbReference type="Proteomes" id="UP000326340"/>
    </source>
</evidence>
<dbReference type="EMBL" id="PUHP01001936">
    <property type="protein sequence ID" value="TQN64919.1"/>
    <property type="molecule type" value="Genomic_DNA"/>
</dbReference>
<dbReference type="Proteomes" id="UP000326340">
    <property type="component" value="Unassembled WGS sequence"/>
</dbReference>